<evidence type="ECO:0000256" key="2">
    <source>
        <dbReference type="ARBA" id="ARBA00006275"/>
    </source>
</evidence>
<comment type="caution">
    <text evidence="8">The sequence shown here is derived from an EMBL/GenBank/DDBJ whole genome shotgun (WGS) entry which is preliminary data.</text>
</comment>
<keyword evidence="4" id="KW-0472">Membrane</keyword>
<protein>
    <submittedName>
        <fullName evidence="8">Putative outer membrane starch-binding protein</fullName>
    </submittedName>
</protein>
<evidence type="ECO:0000313" key="9">
    <source>
        <dbReference type="Proteomes" id="UP000241964"/>
    </source>
</evidence>
<keyword evidence="9" id="KW-1185">Reference proteome</keyword>
<dbReference type="EMBL" id="PYAS01000003">
    <property type="protein sequence ID" value="PSL31179.1"/>
    <property type="molecule type" value="Genomic_DNA"/>
</dbReference>
<evidence type="ECO:0000256" key="3">
    <source>
        <dbReference type="ARBA" id="ARBA00022729"/>
    </source>
</evidence>
<comment type="subcellular location">
    <subcellularLocation>
        <location evidence="1">Cell outer membrane</location>
    </subcellularLocation>
</comment>
<feature type="chain" id="PRO_5015164511" evidence="6">
    <location>
        <begin position="21"/>
        <end position="538"/>
    </location>
</feature>
<evidence type="ECO:0000256" key="6">
    <source>
        <dbReference type="SAM" id="SignalP"/>
    </source>
</evidence>
<dbReference type="RefSeq" id="WP_106594554.1">
    <property type="nucleotide sequence ID" value="NZ_PYAS01000003.1"/>
</dbReference>
<dbReference type="InterPro" id="IPR012944">
    <property type="entry name" value="SusD_RagB_dom"/>
</dbReference>
<evidence type="ECO:0000256" key="4">
    <source>
        <dbReference type="ARBA" id="ARBA00023136"/>
    </source>
</evidence>
<reference evidence="8 9" key="1">
    <citation type="submission" date="2018-03" db="EMBL/GenBank/DDBJ databases">
        <title>Genomic Encyclopedia of Archaeal and Bacterial Type Strains, Phase II (KMG-II): from individual species to whole genera.</title>
        <authorList>
            <person name="Goeker M."/>
        </authorList>
    </citation>
    <scope>NUCLEOTIDE SEQUENCE [LARGE SCALE GENOMIC DNA]</scope>
    <source>
        <strain evidence="8 9">DSM 29057</strain>
    </source>
</reference>
<sequence>MKNSYIKLFFSTLAATALFACHDLDVPVTTALTTDVFPSTDEQFISAAGPVYVALRGNFGAEAYQIAAYSTDEGIMPARGGNWYDGGQNQTLHLHTWTVDNGYVNGHWTWLSTIIGVANQTLSILEQKMPDGAAKQTSLAEIKMVRALAYFMMMDSFGNVPIYTTYGDFAPKTNSPRAEVFSFIEKEILEAIPNLSEVSGMTTYGRPNKWTAYALLAKMYLNAEYYTGTNRYNDCIAACDKVIGSGLYALEPRSSYLNMFYPTNGPQMKEFIFAIPYDPAQTNTFPFRSVNIRARYDIPRSMVKKFSLPYTPAGSASTLPEFYANFNDEGDIRNKQWLTGLQYMNDGVTPLTVTTTNIGYDQFYKGDNPSGPYTYQVKLTPEVVLRQDVGSFDAGNDEIAWHMGYRNMKFYPDASSLNRNQNNDIPVFRYSDIVLMKAEAILRGGSPTLGHTALSLVNELRAQRTTSPALTSVNLEFIYAERAREFASEGWHRNDMIRFGKFEGKWGYKTNSDITRRIFPIPRVALQLNPALVQNPGY</sequence>
<dbReference type="Gene3D" id="1.25.40.390">
    <property type="match status" value="1"/>
</dbReference>
<comment type="similarity">
    <text evidence="2">Belongs to the SusD family.</text>
</comment>
<keyword evidence="5" id="KW-0998">Cell outer membrane</keyword>
<dbReference type="AlphaFoldDB" id="A0A2P8GB24"/>
<dbReference type="Proteomes" id="UP000241964">
    <property type="component" value="Unassembled WGS sequence"/>
</dbReference>
<proteinExistence type="inferred from homology"/>
<dbReference type="OrthoDB" id="9783641at2"/>
<name>A0A2P8GB24_9BACT</name>
<evidence type="ECO:0000259" key="7">
    <source>
        <dbReference type="Pfam" id="PF07980"/>
    </source>
</evidence>
<evidence type="ECO:0000313" key="8">
    <source>
        <dbReference type="EMBL" id="PSL31179.1"/>
    </source>
</evidence>
<accession>A0A2P8GB24</accession>
<evidence type="ECO:0000256" key="1">
    <source>
        <dbReference type="ARBA" id="ARBA00004442"/>
    </source>
</evidence>
<dbReference type="InterPro" id="IPR011990">
    <property type="entry name" value="TPR-like_helical_dom_sf"/>
</dbReference>
<feature type="signal peptide" evidence="6">
    <location>
        <begin position="1"/>
        <end position="20"/>
    </location>
</feature>
<evidence type="ECO:0000256" key="5">
    <source>
        <dbReference type="ARBA" id="ARBA00023237"/>
    </source>
</evidence>
<feature type="domain" description="RagB/SusD" evidence="7">
    <location>
        <begin position="215"/>
        <end position="538"/>
    </location>
</feature>
<dbReference type="Pfam" id="PF07980">
    <property type="entry name" value="SusD_RagB"/>
    <property type="match status" value="1"/>
</dbReference>
<dbReference type="PROSITE" id="PS51257">
    <property type="entry name" value="PROKAR_LIPOPROTEIN"/>
    <property type="match status" value="1"/>
</dbReference>
<keyword evidence="3 6" id="KW-0732">Signal</keyword>
<dbReference type="GO" id="GO:0009279">
    <property type="term" value="C:cell outer membrane"/>
    <property type="evidence" value="ECO:0007669"/>
    <property type="project" value="UniProtKB-SubCell"/>
</dbReference>
<organism evidence="8 9">
    <name type="scientific">Dyadobacter jiangsuensis</name>
    <dbReference type="NCBI Taxonomy" id="1591085"/>
    <lineage>
        <taxon>Bacteria</taxon>
        <taxon>Pseudomonadati</taxon>
        <taxon>Bacteroidota</taxon>
        <taxon>Cytophagia</taxon>
        <taxon>Cytophagales</taxon>
        <taxon>Spirosomataceae</taxon>
        <taxon>Dyadobacter</taxon>
    </lineage>
</organism>
<gene>
    <name evidence="8" type="ORF">CLV60_10345</name>
</gene>
<dbReference type="SUPFAM" id="SSF48452">
    <property type="entry name" value="TPR-like"/>
    <property type="match status" value="1"/>
</dbReference>